<dbReference type="AlphaFoldDB" id="A0A816DJQ3"/>
<name>A0A816DJQ3_9BILA</name>
<dbReference type="EMBL" id="CAJOBC010114722">
    <property type="protein sequence ID" value="CAF4546071.1"/>
    <property type="molecule type" value="Genomic_DNA"/>
</dbReference>
<accession>A0A816DJQ3</accession>
<evidence type="ECO:0000313" key="2">
    <source>
        <dbReference type="EMBL" id="CAF4546071.1"/>
    </source>
</evidence>
<feature type="non-terminal residue" evidence="1">
    <location>
        <position position="250"/>
    </location>
</feature>
<dbReference type="Proteomes" id="UP000681722">
    <property type="component" value="Unassembled WGS sequence"/>
</dbReference>
<comment type="caution">
    <text evidence="1">The sequence shown here is derived from an EMBL/GenBank/DDBJ whole genome shotgun (WGS) entry which is preliminary data.</text>
</comment>
<reference evidence="1" key="1">
    <citation type="submission" date="2021-02" db="EMBL/GenBank/DDBJ databases">
        <authorList>
            <person name="Nowell W R."/>
        </authorList>
    </citation>
    <scope>NUCLEOTIDE SEQUENCE</scope>
</reference>
<dbReference type="EMBL" id="CAJNOQ010046212">
    <property type="protein sequence ID" value="CAF1638105.1"/>
    <property type="molecule type" value="Genomic_DNA"/>
</dbReference>
<dbReference type="Proteomes" id="UP000663829">
    <property type="component" value="Unassembled WGS sequence"/>
</dbReference>
<evidence type="ECO:0000313" key="3">
    <source>
        <dbReference type="Proteomes" id="UP000663829"/>
    </source>
</evidence>
<protein>
    <submittedName>
        <fullName evidence="1">Uncharacterized protein</fullName>
    </submittedName>
</protein>
<organism evidence="1 3">
    <name type="scientific">Didymodactylos carnosus</name>
    <dbReference type="NCBI Taxonomy" id="1234261"/>
    <lineage>
        <taxon>Eukaryota</taxon>
        <taxon>Metazoa</taxon>
        <taxon>Spiralia</taxon>
        <taxon>Gnathifera</taxon>
        <taxon>Rotifera</taxon>
        <taxon>Eurotatoria</taxon>
        <taxon>Bdelloidea</taxon>
        <taxon>Philodinida</taxon>
        <taxon>Philodinidae</taxon>
        <taxon>Didymodactylos</taxon>
    </lineage>
</organism>
<proteinExistence type="predicted"/>
<gene>
    <name evidence="1" type="ORF">GPM918_LOCUS44773</name>
    <name evidence="2" type="ORF">SRO942_LOCUS46793</name>
</gene>
<keyword evidence="3" id="KW-1185">Reference proteome</keyword>
<sequence length="250" mass="30220">IYYMQKINNDGNDKQNDALKIYEKILTDNNPKLMQIRLEIIAENTFYQFFYFKTEYYEDEKFQKIIKNYEQNLFESNKITSQFNWTQLFYTIGAYYIHQNLYHKGINLWIKAIKSLICSELCMYDDAIEYLLKTDESHEMKNLLLADSYKAKNMHEEASIYYQKLYDKKKELDPFQLALILSTPHNDELLNDHQMFLLQESTENQSKIMLTFLLDKIAQHYFEKNNYKQARLSSRDSIYLKSQYISQYNP</sequence>
<evidence type="ECO:0000313" key="1">
    <source>
        <dbReference type="EMBL" id="CAF1638105.1"/>
    </source>
</evidence>